<evidence type="ECO:0000256" key="1">
    <source>
        <dbReference type="SAM" id="Coils"/>
    </source>
</evidence>
<proteinExistence type="predicted"/>
<dbReference type="Proteomes" id="UP001283361">
    <property type="component" value="Unassembled WGS sequence"/>
</dbReference>
<sequence length="404" mass="44830">MDFIRACKEAEAGGISRQEFLKVWELEAKMKQTEQELNLQKMRTDALNSQAPGDEASVTKMVEAQLQKFSSDQRRTLGNLREELQQQNQALIADISRLLEGFASMVGKVVKGELETAVAQLRLKGNVASSKSQPANISHVSQQPKISDQKSSRTWSKVHQEGPTSQELSSIEDQISLMGLNESPSEKTGKIQRQKGKPKQQKENNGSIKSQPSKKSTSKQQASNGLFTSDASKFSSLDAGIQSEDSNSSSVHFFPEEGPANMLTFDIPHVAQSGKIIKSPVYYLQDCPCKVQLSLWFDTKQKMNMIATLWGLALKPLRKHRVFAFSGGIKNQASQSYSSLFHSESSPFNLKHSSTLSVNLDLSLKTGTGAYCMNLEELENRNYILTNRNSISINWTVTSKEITS</sequence>
<reference evidence="3" key="1">
    <citation type="journal article" date="2023" name="G3 (Bethesda)">
        <title>A reference genome for the long-term kleptoplast-retaining sea slug Elysia crispata morphotype clarki.</title>
        <authorList>
            <person name="Eastman K.E."/>
            <person name="Pendleton A.L."/>
            <person name="Shaikh M.A."/>
            <person name="Suttiyut T."/>
            <person name="Ogas R."/>
            <person name="Tomko P."/>
            <person name="Gavelis G."/>
            <person name="Widhalm J.R."/>
            <person name="Wisecaver J.H."/>
        </authorList>
    </citation>
    <scope>NUCLEOTIDE SEQUENCE</scope>
    <source>
        <strain evidence="3">ECLA1</strain>
    </source>
</reference>
<name>A0AAE0ZJT1_9GAST</name>
<keyword evidence="4" id="KW-1185">Reference proteome</keyword>
<organism evidence="3 4">
    <name type="scientific">Elysia crispata</name>
    <name type="common">lettuce slug</name>
    <dbReference type="NCBI Taxonomy" id="231223"/>
    <lineage>
        <taxon>Eukaryota</taxon>
        <taxon>Metazoa</taxon>
        <taxon>Spiralia</taxon>
        <taxon>Lophotrochozoa</taxon>
        <taxon>Mollusca</taxon>
        <taxon>Gastropoda</taxon>
        <taxon>Heterobranchia</taxon>
        <taxon>Euthyneura</taxon>
        <taxon>Panpulmonata</taxon>
        <taxon>Sacoglossa</taxon>
        <taxon>Placobranchoidea</taxon>
        <taxon>Plakobranchidae</taxon>
        <taxon>Elysia</taxon>
    </lineage>
</organism>
<feature type="compositionally biased region" description="Basic residues" evidence="2">
    <location>
        <begin position="190"/>
        <end position="199"/>
    </location>
</feature>
<evidence type="ECO:0000256" key="2">
    <source>
        <dbReference type="SAM" id="MobiDB-lite"/>
    </source>
</evidence>
<keyword evidence="1" id="KW-0175">Coiled coil</keyword>
<dbReference type="AlphaFoldDB" id="A0AAE0ZJT1"/>
<dbReference type="EMBL" id="JAWDGP010003786">
    <property type="protein sequence ID" value="KAK3770768.1"/>
    <property type="molecule type" value="Genomic_DNA"/>
</dbReference>
<comment type="caution">
    <text evidence="3">The sequence shown here is derived from an EMBL/GenBank/DDBJ whole genome shotgun (WGS) entry which is preliminary data.</text>
</comment>
<accession>A0AAE0ZJT1</accession>
<evidence type="ECO:0000313" key="3">
    <source>
        <dbReference type="EMBL" id="KAK3770768.1"/>
    </source>
</evidence>
<feature type="compositionally biased region" description="Polar residues" evidence="2">
    <location>
        <begin position="152"/>
        <end position="173"/>
    </location>
</feature>
<protein>
    <submittedName>
        <fullName evidence="3">Uncharacterized protein</fullName>
    </submittedName>
</protein>
<evidence type="ECO:0000313" key="4">
    <source>
        <dbReference type="Proteomes" id="UP001283361"/>
    </source>
</evidence>
<feature type="region of interest" description="Disordered" evidence="2">
    <location>
        <begin position="126"/>
        <end position="225"/>
    </location>
</feature>
<feature type="coiled-coil region" evidence="1">
    <location>
        <begin position="23"/>
        <end position="101"/>
    </location>
</feature>
<gene>
    <name evidence="3" type="ORF">RRG08_036370</name>
</gene>
<feature type="compositionally biased region" description="Polar residues" evidence="2">
    <location>
        <begin position="127"/>
        <end position="146"/>
    </location>
</feature>
<feature type="compositionally biased region" description="Low complexity" evidence="2">
    <location>
        <begin position="207"/>
        <end position="223"/>
    </location>
</feature>